<name>A0A9Q3CUA7_9BASI</name>
<comment type="caution">
    <text evidence="1">The sequence shown here is derived from an EMBL/GenBank/DDBJ whole genome shotgun (WGS) entry which is preliminary data.</text>
</comment>
<dbReference type="EMBL" id="AVOT02010349">
    <property type="protein sequence ID" value="MBW0489982.1"/>
    <property type="molecule type" value="Genomic_DNA"/>
</dbReference>
<sequence length="100" mass="11383">MKSKIVPKTSREERIPERPVLKCHKCCSTSHLPNTCTKENKINVVEVIEDIQCAEKKEESDQDSAISDDTPGEDYSIENITAFFEVTEVHTHFPQNSEDC</sequence>
<evidence type="ECO:0000313" key="1">
    <source>
        <dbReference type="EMBL" id="MBW0489982.1"/>
    </source>
</evidence>
<dbReference type="AlphaFoldDB" id="A0A9Q3CUA7"/>
<accession>A0A9Q3CUA7</accession>
<keyword evidence="2" id="KW-1185">Reference proteome</keyword>
<dbReference type="Proteomes" id="UP000765509">
    <property type="component" value="Unassembled WGS sequence"/>
</dbReference>
<gene>
    <name evidence="1" type="ORF">O181_029697</name>
</gene>
<evidence type="ECO:0000313" key="2">
    <source>
        <dbReference type="Proteomes" id="UP000765509"/>
    </source>
</evidence>
<reference evidence="1" key="1">
    <citation type="submission" date="2021-03" db="EMBL/GenBank/DDBJ databases">
        <title>Draft genome sequence of rust myrtle Austropuccinia psidii MF-1, a brazilian biotype.</title>
        <authorList>
            <person name="Quecine M.C."/>
            <person name="Pachon D.M.R."/>
            <person name="Bonatelli M.L."/>
            <person name="Correr F.H."/>
            <person name="Franceschini L.M."/>
            <person name="Leite T.F."/>
            <person name="Margarido G.R.A."/>
            <person name="Almeida C.A."/>
            <person name="Ferrarezi J.A."/>
            <person name="Labate C.A."/>
        </authorList>
    </citation>
    <scope>NUCLEOTIDE SEQUENCE</scope>
    <source>
        <strain evidence="1">MF-1</strain>
    </source>
</reference>
<proteinExistence type="predicted"/>
<organism evidence="1 2">
    <name type="scientific">Austropuccinia psidii MF-1</name>
    <dbReference type="NCBI Taxonomy" id="1389203"/>
    <lineage>
        <taxon>Eukaryota</taxon>
        <taxon>Fungi</taxon>
        <taxon>Dikarya</taxon>
        <taxon>Basidiomycota</taxon>
        <taxon>Pucciniomycotina</taxon>
        <taxon>Pucciniomycetes</taxon>
        <taxon>Pucciniales</taxon>
        <taxon>Sphaerophragmiaceae</taxon>
        <taxon>Austropuccinia</taxon>
    </lineage>
</organism>
<protein>
    <submittedName>
        <fullName evidence="1">Uncharacterized protein</fullName>
    </submittedName>
</protein>